<gene>
    <name evidence="1" type="ORF">GB927_033935</name>
</gene>
<organism evidence="1 2">
    <name type="scientific">Shinella lacus</name>
    <dbReference type="NCBI Taxonomy" id="2654216"/>
    <lineage>
        <taxon>Bacteria</taxon>
        <taxon>Pseudomonadati</taxon>
        <taxon>Pseudomonadota</taxon>
        <taxon>Alphaproteobacteria</taxon>
        <taxon>Hyphomicrobiales</taxon>
        <taxon>Rhizobiaceae</taxon>
        <taxon>Shinella</taxon>
    </lineage>
</organism>
<evidence type="ECO:0000313" key="2">
    <source>
        <dbReference type="Proteomes" id="UP000996601"/>
    </source>
</evidence>
<evidence type="ECO:0000313" key="1">
    <source>
        <dbReference type="EMBL" id="MCQ4635065.1"/>
    </source>
</evidence>
<name>A0ABT1RIQ7_9HYPH</name>
<keyword evidence="2" id="KW-1185">Reference proteome</keyword>
<proteinExistence type="predicted"/>
<protein>
    <submittedName>
        <fullName evidence="1">Uncharacterized protein</fullName>
    </submittedName>
</protein>
<comment type="caution">
    <text evidence="1">The sequence shown here is derived from an EMBL/GenBank/DDBJ whole genome shotgun (WGS) entry which is preliminary data.</text>
</comment>
<dbReference type="Proteomes" id="UP000996601">
    <property type="component" value="Unassembled WGS sequence"/>
</dbReference>
<sequence>MTGVFDRAIERLPGLADDVLVGCDGTFGGYAQCVGLDPHVSGELPLAVGGTVITDGAVEIFVTGVVRGLGRGVARFGDGLAVELVRRRMI</sequence>
<accession>A0ABT1RIQ7</accession>
<reference evidence="1" key="1">
    <citation type="submission" date="2021-07" db="EMBL/GenBank/DDBJ databases">
        <title>Shinella sp. nov., a novel member of the genus Shinella from water.</title>
        <authorList>
            <person name="Deng Y."/>
        </authorList>
    </citation>
    <scope>NUCLEOTIDE SEQUENCE</scope>
    <source>
        <strain evidence="1">CPCC 100929</strain>
    </source>
</reference>
<dbReference type="EMBL" id="WHSB02000033">
    <property type="protein sequence ID" value="MCQ4635065.1"/>
    <property type="molecule type" value="Genomic_DNA"/>
</dbReference>